<evidence type="ECO:0000256" key="13">
    <source>
        <dbReference type="SAM" id="Phobius"/>
    </source>
</evidence>
<accession>A0A2P5EAG2</accession>
<dbReference type="Gene3D" id="2.40.30.10">
    <property type="entry name" value="Translation factors"/>
    <property type="match status" value="1"/>
</dbReference>
<keyword evidence="11" id="KW-0560">Oxidoreductase</keyword>
<sequence>MQAKDEEEYVEITIDLVGDSLVVQNIVPRGDSENTHNDVVRDEDSVADDDNQVVIQSNSETAYDHAATRTRRNMPGGSDRFPNGLEFMRINRLDGSSWAQIERRFDELADRFGILSKSHFGQCIGMRESKEFADQLFDALARPRGITSASLLKDELREFWEQITDESIDVRLETFFDMVDKDGDGQITEEEVKEIILLSASANKLSRIHHYAGEYAALIMEELDPENLGYIELYQLEELLQGSAQSNYLETDAESRVLSQLLSQKLKPIIEYNPIKRCYRWLTYFVADNWKRIWVIGIWLAICVCLFTWKFIQYKDRAVFKVTGYCVATAKGAAETLKFNMALILLPVCRNISTWLRSNTKLGVLVPYDDYINFHKVIAASIAIGVGVHAGAHLTCDFRRLINATDKEYEPMEPFFGQEQPKNYWWFIKGVEGWTGIVMVVLMAIAFTLAQRSLRRNRLSLPKILKRLTGFNAFWYSHHLFVIVYVLFVIHGYYLYLSKKWYKKTTWMYLVVPIFFYACERLLRLFRSEYQRVKILKVALYRGNVLALQMSRPHGFKYSSGQYIYLNCSIISPFEWHPFSITSTPRDDYLSVHIRILGDWTRELKRIFSEICQPPRINQSGLLRADIEQVNDKTKMPRLLVDGPYGAPAQDYKQYDVILLIGLGIGATPMISVLKAVLNDVQQYKEIENGMVKSGVRSNKSKHNAMKKAYFYWVTREQGSFEWFMDLMNEVAEKDNYGVIELHNYCTSVYEEGDARSAWITMLQSLYHAKHGVDIVSGTRVKTHFARPNWRHVFKHLARKHVNQRIGVFYCGAPVLNRELKQLSQDFSRKLTTKFDFHNENY</sequence>
<keyword evidence="3" id="KW-0575">Peroxidase</keyword>
<evidence type="ECO:0000256" key="10">
    <source>
        <dbReference type="ARBA" id="ARBA00022989"/>
    </source>
</evidence>
<comment type="similarity">
    <text evidence="2">Belongs to the RBOH (TC 5.B.1.3) family.</text>
</comment>
<evidence type="ECO:0000256" key="1">
    <source>
        <dbReference type="ARBA" id="ARBA00004141"/>
    </source>
</evidence>
<dbReference type="PROSITE" id="PS51384">
    <property type="entry name" value="FAD_FR"/>
    <property type="match status" value="1"/>
</dbReference>
<dbReference type="SUPFAM" id="SSF47473">
    <property type="entry name" value="EF-hand"/>
    <property type="match status" value="1"/>
</dbReference>
<comment type="subcellular location">
    <subcellularLocation>
        <location evidence="1">Membrane</location>
        <topology evidence="1">Multi-pass membrane protein</topology>
    </subcellularLocation>
</comment>
<organism evidence="16 17">
    <name type="scientific">Trema orientale</name>
    <name type="common">Charcoal tree</name>
    <name type="synonym">Celtis orientalis</name>
    <dbReference type="NCBI Taxonomy" id="63057"/>
    <lineage>
        <taxon>Eukaryota</taxon>
        <taxon>Viridiplantae</taxon>
        <taxon>Streptophyta</taxon>
        <taxon>Embryophyta</taxon>
        <taxon>Tracheophyta</taxon>
        <taxon>Spermatophyta</taxon>
        <taxon>Magnoliopsida</taxon>
        <taxon>eudicotyledons</taxon>
        <taxon>Gunneridae</taxon>
        <taxon>Pentapetalae</taxon>
        <taxon>rosids</taxon>
        <taxon>fabids</taxon>
        <taxon>Rosales</taxon>
        <taxon>Cannabaceae</taxon>
        <taxon>Trema</taxon>
    </lineage>
</organism>
<feature type="domain" description="EF-hand" evidence="14">
    <location>
        <begin position="167"/>
        <end position="202"/>
    </location>
</feature>
<dbReference type="FunFam" id="3.40.50.80:FF:000007">
    <property type="entry name" value="Respiratory burst oxidase protein A"/>
    <property type="match status" value="1"/>
</dbReference>
<dbReference type="Pfam" id="PF08414">
    <property type="entry name" value="NADPH_Ox"/>
    <property type="match status" value="1"/>
</dbReference>
<comment type="caution">
    <text evidence="16">The sequence shown here is derived from an EMBL/GenBank/DDBJ whole genome shotgun (WGS) entry which is preliminary data.</text>
</comment>
<dbReference type="GO" id="GO:0005509">
    <property type="term" value="F:calcium ion binding"/>
    <property type="evidence" value="ECO:0007669"/>
    <property type="project" value="InterPro"/>
</dbReference>
<evidence type="ECO:0000256" key="2">
    <source>
        <dbReference type="ARBA" id="ARBA00007975"/>
    </source>
</evidence>
<dbReference type="Pfam" id="PF01794">
    <property type="entry name" value="Ferric_reduct"/>
    <property type="match status" value="1"/>
</dbReference>
<keyword evidence="8" id="KW-0106">Calcium</keyword>
<keyword evidence="12 13" id="KW-0472">Membrane</keyword>
<keyword evidence="4" id="KW-0285">Flavoprotein</keyword>
<feature type="transmembrane region" description="Helical" evidence="13">
    <location>
        <begin position="433"/>
        <end position="450"/>
    </location>
</feature>
<dbReference type="GO" id="GO:0005886">
    <property type="term" value="C:plasma membrane"/>
    <property type="evidence" value="ECO:0007669"/>
    <property type="project" value="TreeGrafter"/>
</dbReference>
<feature type="transmembrane region" description="Helical" evidence="13">
    <location>
        <begin position="471"/>
        <end position="494"/>
    </location>
</feature>
<gene>
    <name evidence="16" type="primary">TorRBOH3a</name>
    <name evidence="16" type="ORF">TorRG33x02_216750</name>
</gene>
<dbReference type="AlphaFoldDB" id="A0A2P5EAG2"/>
<feature type="domain" description="FAD-binding FR-type" evidence="15">
    <location>
        <begin position="528"/>
        <end position="651"/>
    </location>
</feature>
<dbReference type="SFLD" id="SFLDG01169">
    <property type="entry name" value="NADPH_oxidase_subgroup_(NOX)"/>
    <property type="match status" value="1"/>
</dbReference>
<protein>
    <submittedName>
        <fullName evidence="16">Respiratory burst oxidase</fullName>
    </submittedName>
</protein>
<keyword evidence="9" id="KW-0521">NADP</keyword>
<evidence type="ECO:0000256" key="7">
    <source>
        <dbReference type="ARBA" id="ARBA00022827"/>
    </source>
</evidence>
<evidence type="ECO:0000256" key="3">
    <source>
        <dbReference type="ARBA" id="ARBA00022559"/>
    </source>
</evidence>
<evidence type="ECO:0000256" key="9">
    <source>
        <dbReference type="ARBA" id="ARBA00022857"/>
    </source>
</evidence>
<dbReference type="InterPro" id="IPR013130">
    <property type="entry name" value="Fe3_Rdtase_TM_dom"/>
</dbReference>
<dbReference type="InterPro" id="IPR050369">
    <property type="entry name" value="RBOH/FRE"/>
</dbReference>
<name>A0A2P5EAG2_TREOI</name>
<dbReference type="GO" id="GO:0016174">
    <property type="term" value="F:NAD(P)H oxidase H2O2-forming activity"/>
    <property type="evidence" value="ECO:0007669"/>
    <property type="project" value="TreeGrafter"/>
</dbReference>
<dbReference type="STRING" id="63057.A0A2P5EAG2"/>
<dbReference type="SUPFAM" id="SSF52343">
    <property type="entry name" value="Ferredoxin reductase-like, C-terminal NADP-linked domain"/>
    <property type="match status" value="1"/>
</dbReference>
<dbReference type="PROSITE" id="PS00018">
    <property type="entry name" value="EF_HAND_1"/>
    <property type="match status" value="1"/>
</dbReference>
<dbReference type="InterPro" id="IPR018247">
    <property type="entry name" value="EF_Hand_1_Ca_BS"/>
</dbReference>
<dbReference type="Pfam" id="PF08030">
    <property type="entry name" value="NAD_binding_6"/>
    <property type="match status" value="1"/>
</dbReference>
<dbReference type="InParanoid" id="A0A2P5EAG2"/>
<dbReference type="SUPFAM" id="SSF63380">
    <property type="entry name" value="Riboflavin synthase domain-like"/>
    <property type="match status" value="1"/>
</dbReference>
<dbReference type="InterPro" id="IPR013112">
    <property type="entry name" value="FAD-bd_8"/>
</dbReference>
<dbReference type="InterPro" id="IPR017938">
    <property type="entry name" value="Riboflavin_synthase-like_b-brl"/>
</dbReference>
<dbReference type="CDD" id="cd06186">
    <property type="entry name" value="NOX_Duox_like_FAD_NADP"/>
    <property type="match status" value="1"/>
</dbReference>
<dbReference type="InterPro" id="IPR000778">
    <property type="entry name" value="Cyt_b245_heavy_chain"/>
</dbReference>
<keyword evidence="17" id="KW-1185">Reference proteome</keyword>
<evidence type="ECO:0000313" key="17">
    <source>
        <dbReference type="Proteomes" id="UP000237000"/>
    </source>
</evidence>
<dbReference type="Proteomes" id="UP000237000">
    <property type="component" value="Unassembled WGS sequence"/>
</dbReference>
<evidence type="ECO:0000256" key="4">
    <source>
        <dbReference type="ARBA" id="ARBA00022630"/>
    </source>
</evidence>
<feature type="transmembrane region" description="Helical" evidence="13">
    <location>
        <begin position="293"/>
        <end position="312"/>
    </location>
</feature>
<dbReference type="OrthoDB" id="167398at2759"/>
<dbReference type="EMBL" id="JXTC01000193">
    <property type="protein sequence ID" value="PON82521.1"/>
    <property type="molecule type" value="Genomic_DNA"/>
</dbReference>
<dbReference type="Gene3D" id="3.40.50.80">
    <property type="entry name" value="Nucleotide-binding domain of ferredoxin-NADP reductase (FNR) module"/>
    <property type="match status" value="1"/>
</dbReference>
<dbReference type="CDD" id="cd00051">
    <property type="entry name" value="EFh"/>
    <property type="match status" value="1"/>
</dbReference>
<keyword evidence="5 13" id="KW-0812">Transmembrane</keyword>
<evidence type="ECO:0000256" key="12">
    <source>
        <dbReference type="ARBA" id="ARBA00023136"/>
    </source>
</evidence>
<dbReference type="PANTHER" id="PTHR11972:SF64">
    <property type="entry name" value="RESPIRATORY BURST OXIDASE HOMOLOG PROTEIN B"/>
    <property type="match status" value="1"/>
</dbReference>
<reference evidence="17" key="1">
    <citation type="submission" date="2016-06" db="EMBL/GenBank/DDBJ databases">
        <title>Parallel loss of symbiosis genes in relatives of nitrogen-fixing non-legume Parasponia.</title>
        <authorList>
            <person name="Van Velzen R."/>
            <person name="Holmer R."/>
            <person name="Bu F."/>
            <person name="Rutten L."/>
            <person name="Van Zeijl A."/>
            <person name="Liu W."/>
            <person name="Santuari L."/>
            <person name="Cao Q."/>
            <person name="Sharma T."/>
            <person name="Shen D."/>
            <person name="Roswanjaya Y."/>
            <person name="Wardhani T."/>
            <person name="Kalhor M.S."/>
            <person name="Jansen J."/>
            <person name="Van den Hoogen J."/>
            <person name="Gungor B."/>
            <person name="Hartog M."/>
            <person name="Hontelez J."/>
            <person name="Verver J."/>
            <person name="Yang W.-C."/>
            <person name="Schijlen E."/>
            <person name="Repin R."/>
            <person name="Schilthuizen M."/>
            <person name="Schranz E."/>
            <person name="Heidstra R."/>
            <person name="Miyata K."/>
            <person name="Fedorova E."/>
            <person name="Kohlen W."/>
            <person name="Bisseling T."/>
            <person name="Smit S."/>
            <person name="Geurts R."/>
        </authorList>
    </citation>
    <scope>NUCLEOTIDE SEQUENCE [LARGE SCALE GENOMIC DNA]</scope>
    <source>
        <strain evidence="17">cv. RG33-2</strain>
    </source>
</reference>
<dbReference type="InterPro" id="IPR039261">
    <property type="entry name" value="FNR_nucleotide-bd"/>
</dbReference>
<evidence type="ECO:0000256" key="6">
    <source>
        <dbReference type="ARBA" id="ARBA00022723"/>
    </source>
</evidence>
<evidence type="ECO:0000313" key="16">
    <source>
        <dbReference type="EMBL" id="PON82521.1"/>
    </source>
</evidence>
<proteinExistence type="inferred from homology"/>
<dbReference type="PRINTS" id="PR00466">
    <property type="entry name" value="GP91PHOX"/>
</dbReference>
<dbReference type="InterPro" id="IPR013623">
    <property type="entry name" value="NADPH_Ox"/>
</dbReference>
<dbReference type="InterPro" id="IPR017927">
    <property type="entry name" value="FAD-bd_FR_type"/>
</dbReference>
<feature type="transmembrane region" description="Helical" evidence="13">
    <location>
        <begin position="657"/>
        <end position="678"/>
    </location>
</feature>
<dbReference type="Pfam" id="PF08022">
    <property type="entry name" value="FAD_binding_8"/>
    <property type="match status" value="1"/>
</dbReference>
<keyword evidence="6" id="KW-0479">Metal-binding</keyword>
<dbReference type="SMART" id="SM00054">
    <property type="entry name" value="EFh"/>
    <property type="match status" value="2"/>
</dbReference>
<keyword evidence="10 13" id="KW-1133">Transmembrane helix</keyword>
<dbReference type="GO" id="GO:0004601">
    <property type="term" value="F:peroxidase activity"/>
    <property type="evidence" value="ECO:0007669"/>
    <property type="project" value="UniProtKB-KW"/>
</dbReference>
<evidence type="ECO:0000259" key="15">
    <source>
        <dbReference type="PROSITE" id="PS51384"/>
    </source>
</evidence>
<evidence type="ECO:0000256" key="8">
    <source>
        <dbReference type="ARBA" id="ARBA00022837"/>
    </source>
</evidence>
<dbReference type="FunFam" id="2.40.30.10:FF:000019">
    <property type="entry name" value="Respiratory burst oxidase homolog A"/>
    <property type="match status" value="1"/>
</dbReference>
<dbReference type="PROSITE" id="PS50222">
    <property type="entry name" value="EF_HAND_2"/>
    <property type="match status" value="1"/>
</dbReference>
<feature type="transmembrane region" description="Helical" evidence="13">
    <location>
        <begin position="506"/>
        <end position="523"/>
    </location>
</feature>
<evidence type="ECO:0000256" key="11">
    <source>
        <dbReference type="ARBA" id="ARBA00023002"/>
    </source>
</evidence>
<evidence type="ECO:0000259" key="14">
    <source>
        <dbReference type="PROSITE" id="PS50222"/>
    </source>
</evidence>
<dbReference type="InterPro" id="IPR002048">
    <property type="entry name" value="EF_hand_dom"/>
</dbReference>
<dbReference type="PANTHER" id="PTHR11972">
    <property type="entry name" value="NADPH OXIDASE"/>
    <property type="match status" value="1"/>
</dbReference>
<dbReference type="Gene3D" id="1.10.238.10">
    <property type="entry name" value="EF-hand"/>
    <property type="match status" value="1"/>
</dbReference>
<dbReference type="InterPro" id="IPR013121">
    <property type="entry name" value="Fe_red_NAD-bd_6"/>
</dbReference>
<evidence type="ECO:0000256" key="5">
    <source>
        <dbReference type="ARBA" id="ARBA00022692"/>
    </source>
</evidence>
<dbReference type="InterPro" id="IPR011992">
    <property type="entry name" value="EF-hand-dom_pair"/>
</dbReference>
<keyword evidence="7" id="KW-0274">FAD</keyword>